<dbReference type="HAMAP" id="MF_00313">
    <property type="entry name" value="Glutaminase"/>
    <property type="match status" value="1"/>
</dbReference>
<dbReference type="NCBIfam" id="TIGR03814">
    <property type="entry name" value="Gln_ase"/>
    <property type="match status" value="1"/>
</dbReference>
<protein>
    <recommendedName>
        <fullName evidence="3 6">Glutaminase</fullName>
        <ecNumber evidence="3 6">3.5.1.2</ecNumber>
    </recommendedName>
</protein>
<dbReference type="PANTHER" id="PTHR12544:SF29">
    <property type="entry name" value="GLUTAMINASE"/>
    <property type="match status" value="1"/>
</dbReference>
<accession>A0A3E4GP14</accession>
<keyword evidence="6" id="KW-0007">Acetylation</keyword>
<dbReference type="AlphaFoldDB" id="A0A3E4GP14"/>
<dbReference type="SUPFAM" id="SSF56601">
    <property type="entry name" value="beta-lactamase/transpeptidase-like"/>
    <property type="match status" value="1"/>
</dbReference>
<sequence>MMKSEEVTRILENAIRIGKGVIRYGSVASYIPELAKADKNKLGICLYTIDGNQFETGNTEDRFTIQSISKVMALCLALETFGAEFVFDHVGVEPSGEAFNSLVELDNRSNRPFNPMINSGAITVASLLVNQYSIEDMQKYMQEVCEDPEIAIDEAVFQSEMATCARNKAIAYLLKSKDIIDTDVEESVTFYTKMCSMSVNARDLARFGLLLANDGVQLSTGKRLISSQTVRMVQTIMLTCGMYDGSGEFALKTGIPTKSGVGGGLLSVSKKKMGIGIYGPSLDKKGNCIAGCELLGYISEALHLHIFDTREWKVEE</sequence>
<feature type="binding site" evidence="6">
    <location>
        <position position="243"/>
    </location>
    <ligand>
        <name>substrate</name>
    </ligand>
</feature>
<comment type="catalytic activity">
    <reaction evidence="5 6">
        <text>L-glutamine + H2O = L-glutamate + NH4(+)</text>
        <dbReference type="Rhea" id="RHEA:15889"/>
        <dbReference type="ChEBI" id="CHEBI:15377"/>
        <dbReference type="ChEBI" id="CHEBI:28938"/>
        <dbReference type="ChEBI" id="CHEBI:29985"/>
        <dbReference type="ChEBI" id="CHEBI:58359"/>
        <dbReference type="EC" id="3.5.1.2"/>
    </reaction>
</comment>
<comment type="similarity">
    <text evidence="1 6">Belongs to the glutaminase family.</text>
</comment>
<evidence type="ECO:0000256" key="1">
    <source>
        <dbReference type="ARBA" id="ARBA00011076"/>
    </source>
</evidence>
<comment type="subunit">
    <text evidence="2 6">Homotetramer.</text>
</comment>
<dbReference type="InterPro" id="IPR015868">
    <property type="entry name" value="Glutaminase"/>
</dbReference>
<keyword evidence="4 6" id="KW-0378">Hydrolase</keyword>
<feature type="binding site" evidence="6">
    <location>
        <position position="167"/>
    </location>
    <ligand>
        <name>substrate</name>
    </ligand>
</feature>
<feature type="binding site" evidence="6">
    <location>
        <position position="67"/>
    </location>
    <ligand>
        <name>substrate</name>
    </ligand>
</feature>
<evidence type="ECO:0000256" key="4">
    <source>
        <dbReference type="ARBA" id="ARBA00022801"/>
    </source>
</evidence>
<feature type="binding site" evidence="6">
    <location>
        <position position="261"/>
    </location>
    <ligand>
        <name>substrate</name>
    </ligand>
</feature>
<comment type="caution">
    <text evidence="7">The sequence shown here is derived from an EMBL/GenBank/DDBJ whole genome shotgun (WGS) entry which is preliminary data.</text>
</comment>
<feature type="binding site" evidence="6">
    <location>
        <position position="191"/>
    </location>
    <ligand>
        <name>substrate</name>
    </ligand>
</feature>
<proteinExistence type="inferred from homology"/>
<dbReference type="GO" id="GO:0006537">
    <property type="term" value="P:glutamate biosynthetic process"/>
    <property type="evidence" value="ECO:0007669"/>
    <property type="project" value="TreeGrafter"/>
</dbReference>
<dbReference type="GO" id="GO:0006543">
    <property type="term" value="P:L-glutamine catabolic process"/>
    <property type="evidence" value="ECO:0007669"/>
    <property type="project" value="TreeGrafter"/>
</dbReference>
<dbReference type="EMBL" id="QSOV01000010">
    <property type="protein sequence ID" value="RGJ22638.1"/>
    <property type="molecule type" value="Genomic_DNA"/>
</dbReference>
<dbReference type="InterPro" id="IPR012338">
    <property type="entry name" value="Beta-lactam/transpept-like"/>
</dbReference>
<dbReference type="Gene3D" id="3.40.710.10">
    <property type="entry name" value="DD-peptidase/beta-lactamase superfamily"/>
    <property type="match status" value="1"/>
</dbReference>
<dbReference type="PANTHER" id="PTHR12544">
    <property type="entry name" value="GLUTAMINASE"/>
    <property type="match status" value="1"/>
</dbReference>
<dbReference type="GO" id="GO:0004359">
    <property type="term" value="F:glutaminase activity"/>
    <property type="evidence" value="ECO:0007669"/>
    <property type="project" value="UniProtKB-UniRule"/>
</dbReference>
<evidence type="ECO:0000256" key="3">
    <source>
        <dbReference type="ARBA" id="ARBA00012918"/>
    </source>
</evidence>
<dbReference type="Pfam" id="PF04960">
    <property type="entry name" value="Glutaminase"/>
    <property type="match status" value="1"/>
</dbReference>
<name>A0A3E4GP14_9FIRM</name>
<gene>
    <name evidence="6 7" type="primary">glsA</name>
    <name evidence="7" type="ORF">DXD67_10125</name>
</gene>
<feature type="binding site" evidence="6">
    <location>
        <position position="160"/>
    </location>
    <ligand>
        <name>substrate</name>
    </ligand>
</feature>
<dbReference type="EC" id="3.5.1.2" evidence="3 6"/>
<dbReference type="Proteomes" id="UP000260655">
    <property type="component" value="Unassembled WGS sequence"/>
</dbReference>
<evidence type="ECO:0000256" key="6">
    <source>
        <dbReference type="HAMAP-Rule" id="MF_00313"/>
    </source>
</evidence>
<evidence type="ECO:0000256" key="5">
    <source>
        <dbReference type="ARBA" id="ARBA00049534"/>
    </source>
</evidence>
<dbReference type="RefSeq" id="WP_117558057.1">
    <property type="nucleotide sequence ID" value="NZ_QSOV01000010.1"/>
</dbReference>
<feature type="binding site" evidence="6">
    <location>
        <position position="118"/>
    </location>
    <ligand>
        <name>substrate</name>
    </ligand>
</feature>
<evidence type="ECO:0000313" key="8">
    <source>
        <dbReference type="Proteomes" id="UP000260655"/>
    </source>
</evidence>
<dbReference type="FunFam" id="3.40.710.10:FF:000005">
    <property type="entry name" value="Glutaminase"/>
    <property type="match status" value="1"/>
</dbReference>
<reference evidence="7 8" key="1">
    <citation type="submission" date="2018-08" db="EMBL/GenBank/DDBJ databases">
        <title>A genome reference for cultivated species of the human gut microbiota.</title>
        <authorList>
            <person name="Zou Y."/>
            <person name="Xue W."/>
            <person name="Luo G."/>
        </authorList>
    </citation>
    <scope>NUCLEOTIDE SEQUENCE [LARGE SCALE GENOMIC DNA]</scope>
    <source>
        <strain evidence="7 8">TM07-19</strain>
    </source>
</reference>
<organism evidence="7 8">
    <name type="scientific">Coprococcus comes</name>
    <dbReference type="NCBI Taxonomy" id="410072"/>
    <lineage>
        <taxon>Bacteria</taxon>
        <taxon>Bacillati</taxon>
        <taxon>Bacillota</taxon>
        <taxon>Clostridia</taxon>
        <taxon>Lachnospirales</taxon>
        <taxon>Lachnospiraceae</taxon>
        <taxon>Coprococcus</taxon>
    </lineage>
</organism>
<evidence type="ECO:0000313" key="7">
    <source>
        <dbReference type="EMBL" id="RGJ22638.1"/>
    </source>
</evidence>
<evidence type="ECO:0000256" key="2">
    <source>
        <dbReference type="ARBA" id="ARBA00011881"/>
    </source>
</evidence>